<dbReference type="Proteomes" id="UP000250369">
    <property type="component" value="Unassembled WGS sequence"/>
</dbReference>
<organism evidence="3 4">
    <name type="scientific">Paenibacillus contaminans</name>
    <dbReference type="NCBI Taxonomy" id="450362"/>
    <lineage>
        <taxon>Bacteria</taxon>
        <taxon>Bacillati</taxon>
        <taxon>Bacillota</taxon>
        <taxon>Bacilli</taxon>
        <taxon>Bacillales</taxon>
        <taxon>Paenibacillaceae</taxon>
        <taxon>Paenibacillus</taxon>
    </lineage>
</organism>
<comment type="caution">
    <text evidence="3">The sequence shown here is derived from an EMBL/GenBank/DDBJ whole genome shotgun (WGS) entry which is preliminary data.</text>
</comment>
<evidence type="ECO:0000313" key="4">
    <source>
        <dbReference type="Proteomes" id="UP000250369"/>
    </source>
</evidence>
<dbReference type="OrthoDB" id="9997at2"/>
<protein>
    <recommendedName>
        <fullName evidence="2">SLH domain-containing protein</fullName>
    </recommendedName>
</protein>
<name>A0A329MR70_9BACL</name>
<feature type="domain" description="SLH" evidence="2">
    <location>
        <begin position="1252"/>
        <end position="1310"/>
    </location>
</feature>
<keyword evidence="4" id="KW-1185">Reference proteome</keyword>
<dbReference type="SMART" id="SM00635">
    <property type="entry name" value="BID_2"/>
    <property type="match status" value="4"/>
</dbReference>
<dbReference type="Pfam" id="PF00395">
    <property type="entry name" value="SLH"/>
    <property type="match status" value="3"/>
</dbReference>
<feature type="domain" description="SLH" evidence="2">
    <location>
        <begin position="1185"/>
        <end position="1251"/>
    </location>
</feature>
<accession>A0A329MR70</accession>
<feature type="region of interest" description="Disordered" evidence="1">
    <location>
        <begin position="818"/>
        <end position="841"/>
    </location>
</feature>
<dbReference type="InterPro" id="IPR001119">
    <property type="entry name" value="SLH_dom"/>
</dbReference>
<feature type="compositionally biased region" description="Low complexity" evidence="1">
    <location>
        <begin position="826"/>
        <end position="840"/>
    </location>
</feature>
<reference evidence="3 4" key="1">
    <citation type="journal article" date="2009" name="Int. J. Syst. Evol. Microbiol.">
        <title>Paenibacillus contaminans sp. nov., isolated from a contaminated laboratory plate.</title>
        <authorList>
            <person name="Chou J.H."/>
            <person name="Lee J.H."/>
            <person name="Lin M.C."/>
            <person name="Chang P.S."/>
            <person name="Arun A.B."/>
            <person name="Young C.C."/>
            <person name="Chen W.M."/>
        </authorList>
    </citation>
    <scope>NUCLEOTIDE SEQUENCE [LARGE SCALE GENOMIC DNA]</scope>
    <source>
        <strain evidence="3 4">CKOBP-6</strain>
    </source>
</reference>
<evidence type="ECO:0000313" key="3">
    <source>
        <dbReference type="EMBL" id="RAV21213.1"/>
    </source>
</evidence>
<dbReference type="InterPro" id="IPR008964">
    <property type="entry name" value="Invasin/intimin_cell_adhesion"/>
</dbReference>
<dbReference type="Gene3D" id="2.60.40.1080">
    <property type="match status" value="4"/>
</dbReference>
<sequence length="1310" mass="137015">MGFKSRFRRWQIVIAYFLIAGLLALGGGVPVQADSGAGSSSFSSFTVTTETPAYFSGYRDNQGNYMKEKPAYHFKFTAADNLQAGDMIQVALPHAFNFVGNPGFMWSANQAVPMANISAAVNGTPNGIFAAATTQFSDDGFPELSFQLSSGIVSGAVVDVRLANFLITPEYHRIIPGLKSFALRSSGNSTPFSTTHGLFTRNVAGYYPDADSYAASAVTGYHFKFTVMQPIEPSDTITMVFPQGATVPASVDASKVKINGTPAASAVVSGNEMTVQSTTALPSFSAAVIDIDPSAQVANPSVPGYYNFAVKTSVDPMAATRKIGIVSASGASLADNPSNNDGYVAEEDTHLRFMFTAPTILKAGDTVTVSSAPGTVLSEPGISAADIVLEWASDYQENNVSAAASVTRIADNQLQFAPPAEYYVDPDYHLIFNIPKTIVQGYGEYEFQVSTSQQVIPASVTLIVAPPHIQNFNVNASTRVAGAQNVSYTFAFQTNEPLDADDDFNLIFPQGITVPPDIQASSVTVNGVQATGVAYDSFLRKLSVGVPMNLRLLDAVSITIAGNAGLTNPAVGEYSFSVYPTWYSDKGATEKLNFATMTGIAASPKTVELKLGDTVSKQLQVTASLSDQSVQDVTAASSGTTYGSSDTSVATIAPDGLIEAKQAGQALITVASGGYTDTVSVTVANADVPTPTVTGIAASPKTVDLKLGSSVSKQLQVTASLSDQTVQDVTAASSGTTYGSSDTSVATIAPDGLIEAKQAGQAVITVTNGGYTDTVSVMVANADVPTPTVTGIAASPKTVELKLGGIVSKQLQVTASLSDQSEQDVTAASSGTTYSSSDTSVASIKPDGLIEAKQAGQAVITVTNGIYSDTVSVTVANADVPTPTVTGIAASPKTVELKLGSSISKQLHVTASLSDQTVRDVTAATYGTVYSSSDVNIAIVKPDGLIEGKRAGQAVITVTNSVYSDRVSVTVTADQQEGGTTSSPNSSSVPQEIDSVEKFIIAAEGGSVVFNGVASVQIDPDALPADGKVKVAKLPSHRAPLTTGLERLGSSIVEFTSSTGKTCNLPVTLGFSYNPQQVEAGSKPAVFYYNETQARWMYLGGKVEGDGTIAVEVNHFGKFAVFASSIIEFADLKGHWVEAYADRLIGMGVVRGFEDGTFRPDRKVTRAEFVKMVVDLMALKPAAAPAAFADNDSIPAWAKEAVDSAVQAGIIQGYEEQGKPLFKPNQSITRAELAAIFSRVLEKLPISGNVDKVAFADQASIPAWAQSAVQAIASYKIVSGYEDGTFRPENNATRAETVKMLVMLSEWLPL</sequence>
<dbReference type="RefSeq" id="WP_113030916.1">
    <property type="nucleotide sequence ID" value="NZ_QMFB01000005.1"/>
</dbReference>
<dbReference type="PROSITE" id="PS51272">
    <property type="entry name" value="SLH"/>
    <property type="match status" value="3"/>
</dbReference>
<proteinExistence type="predicted"/>
<feature type="domain" description="SLH" evidence="2">
    <location>
        <begin position="1124"/>
        <end position="1184"/>
    </location>
</feature>
<gene>
    <name evidence="3" type="ORF">DQG23_11150</name>
</gene>
<evidence type="ECO:0000256" key="1">
    <source>
        <dbReference type="SAM" id="MobiDB-lite"/>
    </source>
</evidence>
<evidence type="ECO:0000259" key="2">
    <source>
        <dbReference type="PROSITE" id="PS51272"/>
    </source>
</evidence>
<dbReference type="Pfam" id="PF02368">
    <property type="entry name" value="Big_2"/>
    <property type="match status" value="1"/>
</dbReference>
<dbReference type="PANTHER" id="PTHR43308">
    <property type="entry name" value="OUTER MEMBRANE PROTEIN ALPHA-RELATED"/>
    <property type="match status" value="1"/>
</dbReference>
<dbReference type="SUPFAM" id="SSF49373">
    <property type="entry name" value="Invasin/intimin cell-adhesion fragments"/>
    <property type="match status" value="4"/>
</dbReference>
<dbReference type="EMBL" id="QMFB01000005">
    <property type="protein sequence ID" value="RAV21213.1"/>
    <property type="molecule type" value="Genomic_DNA"/>
</dbReference>
<dbReference type="InterPro" id="IPR003343">
    <property type="entry name" value="Big_2"/>
</dbReference>
<dbReference type="InterPro" id="IPR051465">
    <property type="entry name" value="Cell_Envelope_Struct_Comp"/>
</dbReference>